<comment type="caution">
    <text evidence="1">The sequence shown here is derived from an EMBL/GenBank/DDBJ whole genome shotgun (WGS) entry which is preliminary data.</text>
</comment>
<organism evidence="1 2">
    <name type="scientific">Cymbomonas tetramitiformis</name>
    <dbReference type="NCBI Taxonomy" id="36881"/>
    <lineage>
        <taxon>Eukaryota</taxon>
        <taxon>Viridiplantae</taxon>
        <taxon>Chlorophyta</taxon>
        <taxon>Pyramimonadophyceae</taxon>
        <taxon>Pyramimonadales</taxon>
        <taxon>Pyramimonadaceae</taxon>
        <taxon>Cymbomonas</taxon>
    </lineage>
</organism>
<keyword evidence="2" id="KW-1185">Reference proteome</keyword>
<accession>A0AAE0KTM1</accession>
<reference evidence="1 2" key="1">
    <citation type="journal article" date="2015" name="Genome Biol. Evol.">
        <title>Comparative Genomics of a Bacterivorous Green Alga Reveals Evolutionary Causalities and Consequences of Phago-Mixotrophic Mode of Nutrition.</title>
        <authorList>
            <person name="Burns J.A."/>
            <person name="Paasch A."/>
            <person name="Narechania A."/>
            <person name="Kim E."/>
        </authorList>
    </citation>
    <scope>NUCLEOTIDE SEQUENCE [LARGE SCALE GENOMIC DNA]</scope>
    <source>
        <strain evidence="1 2">PLY_AMNH</strain>
    </source>
</reference>
<evidence type="ECO:0000313" key="1">
    <source>
        <dbReference type="EMBL" id="KAK3260297.1"/>
    </source>
</evidence>
<name>A0AAE0KTM1_9CHLO</name>
<gene>
    <name evidence="1" type="ORF">CYMTET_30737</name>
</gene>
<dbReference type="EMBL" id="LGRX02017883">
    <property type="protein sequence ID" value="KAK3260297.1"/>
    <property type="molecule type" value="Genomic_DNA"/>
</dbReference>
<sequence>MEALTNNASFFTVSWKSEGLYFKISSMVALLEKLESFQAFEQRKLRDFAEEWAYSKWQAFQMEFQVAGDCLEENTRPYD</sequence>
<dbReference type="Proteomes" id="UP001190700">
    <property type="component" value="Unassembled WGS sequence"/>
</dbReference>
<proteinExistence type="predicted"/>
<evidence type="ECO:0000313" key="2">
    <source>
        <dbReference type="Proteomes" id="UP001190700"/>
    </source>
</evidence>
<protein>
    <submittedName>
        <fullName evidence="1">Uncharacterized protein</fullName>
    </submittedName>
</protein>
<dbReference type="AlphaFoldDB" id="A0AAE0KTM1"/>